<dbReference type="Pfam" id="PF18758">
    <property type="entry name" value="KDZ"/>
    <property type="match status" value="1"/>
</dbReference>
<dbReference type="OrthoDB" id="3257613at2759"/>
<accession>A0A9P6A6V4</accession>
<dbReference type="InterPro" id="IPR040521">
    <property type="entry name" value="KDZ"/>
</dbReference>
<sequence>MHIVCQWCHIQLIKWFGHGHDPGEIEGTSEGKCMVLCPACPHPGKNLPNNYSHVPAHKGWIYLLFLAINTNFRLKHLSASNDTWDPSLSHSFAYFVEEKKYKEFLSAYTDLVVLEANMCSNYDTMKLASIQGGKGVLASGVSAIECACHNMKRPLSVGDLQLGEKYVNMDYLYFSSNRAIAYPGKVVGLHFAKLSISYLVPKFHIYTHYSE</sequence>
<evidence type="ECO:0008006" key="3">
    <source>
        <dbReference type="Google" id="ProtNLM"/>
    </source>
</evidence>
<dbReference type="Proteomes" id="UP000807025">
    <property type="component" value="Unassembled WGS sequence"/>
</dbReference>
<protein>
    <recommendedName>
        <fullName evidence="3">CxC2-like cysteine cluster KDZ transposase-associated domain-containing protein</fullName>
    </recommendedName>
</protein>
<name>A0A9P6A6V4_PLEER</name>
<proteinExistence type="predicted"/>
<dbReference type="EMBL" id="MU154524">
    <property type="protein sequence ID" value="KAF9501042.1"/>
    <property type="molecule type" value="Genomic_DNA"/>
</dbReference>
<evidence type="ECO:0000313" key="1">
    <source>
        <dbReference type="EMBL" id="KAF9501042.1"/>
    </source>
</evidence>
<keyword evidence="2" id="KW-1185">Reference proteome</keyword>
<reference evidence="1" key="1">
    <citation type="submission" date="2020-11" db="EMBL/GenBank/DDBJ databases">
        <authorList>
            <consortium name="DOE Joint Genome Institute"/>
            <person name="Ahrendt S."/>
            <person name="Riley R."/>
            <person name="Andreopoulos W."/>
            <person name="Labutti K."/>
            <person name="Pangilinan J."/>
            <person name="Ruiz-Duenas F.J."/>
            <person name="Barrasa J.M."/>
            <person name="Sanchez-Garcia M."/>
            <person name="Camarero S."/>
            <person name="Miyauchi S."/>
            <person name="Serrano A."/>
            <person name="Linde D."/>
            <person name="Babiker R."/>
            <person name="Drula E."/>
            <person name="Ayuso-Fernandez I."/>
            <person name="Pacheco R."/>
            <person name="Padilla G."/>
            <person name="Ferreira P."/>
            <person name="Barriuso J."/>
            <person name="Kellner H."/>
            <person name="Castanera R."/>
            <person name="Alfaro M."/>
            <person name="Ramirez L."/>
            <person name="Pisabarro A.G."/>
            <person name="Kuo A."/>
            <person name="Tritt A."/>
            <person name="Lipzen A."/>
            <person name="He G."/>
            <person name="Yan M."/>
            <person name="Ng V."/>
            <person name="Cullen D."/>
            <person name="Martin F."/>
            <person name="Rosso M.-N."/>
            <person name="Henrissat B."/>
            <person name="Hibbett D."/>
            <person name="Martinez A.T."/>
            <person name="Grigoriev I.V."/>
        </authorList>
    </citation>
    <scope>NUCLEOTIDE SEQUENCE</scope>
    <source>
        <strain evidence="1">ATCC 90797</strain>
    </source>
</reference>
<dbReference type="AlphaFoldDB" id="A0A9P6A6V4"/>
<organism evidence="1 2">
    <name type="scientific">Pleurotus eryngii</name>
    <name type="common">Boletus of the steppes</name>
    <dbReference type="NCBI Taxonomy" id="5323"/>
    <lineage>
        <taxon>Eukaryota</taxon>
        <taxon>Fungi</taxon>
        <taxon>Dikarya</taxon>
        <taxon>Basidiomycota</taxon>
        <taxon>Agaricomycotina</taxon>
        <taxon>Agaricomycetes</taxon>
        <taxon>Agaricomycetidae</taxon>
        <taxon>Agaricales</taxon>
        <taxon>Pleurotineae</taxon>
        <taxon>Pleurotaceae</taxon>
        <taxon>Pleurotus</taxon>
    </lineage>
</organism>
<comment type="caution">
    <text evidence="1">The sequence shown here is derived from an EMBL/GenBank/DDBJ whole genome shotgun (WGS) entry which is preliminary data.</text>
</comment>
<evidence type="ECO:0000313" key="2">
    <source>
        <dbReference type="Proteomes" id="UP000807025"/>
    </source>
</evidence>
<gene>
    <name evidence="1" type="ORF">BDN71DRAFT_1479662</name>
</gene>